<dbReference type="InterPro" id="IPR001264">
    <property type="entry name" value="Glyco_trans_51"/>
</dbReference>
<evidence type="ECO:0000256" key="12">
    <source>
        <dbReference type="ARBA" id="ARBA00023251"/>
    </source>
</evidence>
<keyword evidence="9" id="KW-0573">Peptidoglycan synthesis</keyword>
<keyword evidence="10" id="KW-1133">Transmembrane helix</keyword>
<gene>
    <name evidence="17" type="ORF">KQI89_06795</name>
</gene>
<reference evidence="17 18" key="1">
    <citation type="submission" date="2021-06" db="EMBL/GenBank/DDBJ databases">
        <authorList>
            <person name="Sun Q."/>
            <person name="Li D."/>
        </authorList>
    </citation>
    <scope>NUCLEOTIDE SEQUENCE [LARGE SCALE GENOMIC DNA]</scope>
    <source>
        <strain evidence="17 18">MSJ-4</strain>
    </source>
</reference>
<keyword evidence="12" id="KW-0046">Antibiotic resistance</keyword>
<comment type="catalytic activity">
    <reaction evidence="15">
        <text>[GlcNAc-(1-&gt;4)-Mur2Ac(oyl-L-Ala-gamma-D-Glu-L-Lys-D-Ala-D-Ala)](n)-di-trans,octa-cis-undecaprenyl diphosphate + beta-D-GlcNAc-(1-&gt;4)-Mur2Ac(oyl-L-Ala-gamma-D-Glu-L-Lys-D-Ala-D-Ala)-di-trans,octa-cis-undecaprenyl diphosphate = [GlcNAc-(1-&gt;4)-Mur2Ac(oyl-L-Ala-gamma-D-Glu-L-Lys-D-Ala-D-Ala)](n+1)-di-trans,octa-cis-undecaprenyl diphosphate + di-trans,octa-cis-undecaprenyl diphosphate + H(+)</text>
        <dbReference type="Rhea" id="RHEA:23708"/>
        <dbReference type="Rhea" id="RHEA-COMP:9602"/>
        <dbReference type="Rhea" id="RHEA-COMP:9603"/>
        <dbReference type="ChEBI" id="CHEBI:15378"/>
        <dbReference type="ChEBI" id="CHEBI:58405"/>
        <dbReference type="ChEBI" id="CHEBI:60033"/>
        <dbReference type="ChEBI" id="CHEBI:78435"/>
        <dbReference type="EC" id="2.4.99.28"/>
    </reaction>
</comment>
<evidence type="ECO:0000256" key="2">
    <source>
        <dbReference type="ARBA" id="ARBA00018638"/>
    </source>
</evidence>
<evidence type="ECO:0000256" key="9">
    <source>
        <dbReference type="ARBA" id="ARBA00022984"/>
    </source>
</evidence>
<evidence type="ECO:0000256" key="7">
    <source>
        <dbReference type="ARBA" id="ARBA00022960"/>
    </source>
</evidence>
<evidence type="ECO:0000256" key="13">
    <source>
        <dbReference type="ARBA" id="ARBA00023316"/>
    </source>
</evidence>
<dbReference type="SUPFAM" id="SSF53955">
    <property type="entry name" value="Lysozyme-like"/>
    <property type="match status" value="1"/>
</dbReference>
<keyword evidence="13" id="KW-0961">Cell wall biogenesis/degradation</keyword>
<keyword evidence="18" id="KW-1185">Reference proteome</keyword>
<evidence type="ECO:0000256" key="6">
    <source>
        <dbReference type="ARBA" id="ARBA00022692"/>
    </source>
</evidence>
<evidence type="ECO:0000259" key="16">
    <source>
        <dbReference type="Pfam" id="PF00912"/>
    </source>
</evidence>
<dbReference type="PANTHER" id="PTHR32282">
    <property type="entry name" value="BINDING PROTEIN TRANSPEPTIDASE, PUTATIVE-RELATED"/>
    <property type="match status" value="1"/>
</dbReference>
<dbReference type="PANTHER" id="PTHR32282:SF11">
    <property type="entry name" value="PENICILLIN-BINDING PROTEIN 1B"/>
    <property type="match status" value="1"/>
</dbReference>
<evidence type="ECO:0000256" key="1">
    <source>
        <dbReference type="ARBA" id="ARBA00004401"/>
    </source>
</evidence>
<proteinExistence type="predicted"/>
<name>A0ABS6EZ21_9CLOT</name>
<keyword evidence="8" id="KW-0735">Signal-anchor</keyword>
<keyword evidence="5" id="KW-0808">Transferase</keyword>
<dbReference type="Pfam" id="PF00912">
    <property type="entry name" value="Transgly"/>
    <property type="match status" value="1"/>
</dbReference>
<evidence type="ECO:0000256" key="14">
    <source>
        <dbReference type="ARBA" id="ARBA00044770"/>
    </source>
</evidence>
<dbReference type="InterPro" id="IPR036950">
    <property type="entry name" value="PBP_transglycosylase"/>
</dbReference>
<keyword evidence="6" id="KW-0812">Transmembrane</keyword>
<evidence type="ECO:0000256" key="8">
    <source>
        <dbReference type="ARBA" id="ARBA00022968"/>
    </source>
</evidence>
<accession>A0ABS6EZ21</accession>
<keyword evidence="3" id="KW-1003">Cell membrane</keyword>
<evidence type="ECO:0000256" key="3">
    <source>
        <dbReference type="ARBA" id="ARBA00022475"/>
    </source>
</evidence>
<dbReference type="EC" id="2.4.99.28" evidence="14"/>
<keyword evidence="7" id="KW-0133">Cell shape</keyword>
<keyword evidence="4" id="KW-0328">Glycosyltransferase</keyword>
<dbReference type="EMBL" id="JAHLQL010000001">
    <property type="protein sequence ID" value="MBU5591466.1"/>
    <property type="molecule type" value="Genomic_DNA"/>
</dbReference>
<evidence type="ECO:0000256" key="4">
    <source>
        <dbReference type="ARBA" id="ARBA00022676"/>
    </source>
</evidence>
<evidence type="ECO:0000313" key="17">
    <source>
        <dbReference type="EMBL" id="MBU5591466.1"/>
    </source>
</evidence>
<dbReference type="RefSeq" id="WP_042439466.1">
    <property type="nucleotide sequence ID" value="NZ_JAHLQL010000001.1"/>
</dbReference>
<keyword evidence="11" id="KW-0472">Membrane</keyword>
<evidence type="ECO:0000256" key="11">
    <source>
        <dbReference type="ARBA" id="ARBA00023136"/>
    </source>
</evidence>
<dbReference type="Proteomes" id="UP000736583">
    <property type="component" value="Unassembled WGS sequence"/>
</dbReference>
<protein>
    <recommendedName>
        <fullName evidence="2">Penicillin-binding protein 1A</fullName>
        <ecNumber evidence="14">2.4.99.28</ecNumber>
    </recommendedName>
</protein>
<dbReference type="InterPro" id="IPR050396">
    <property type="entry name" value="Glycosyltr_51/Transpeptidase"/>
</dbReference>
<sequence>MKKKRSFIILLFLFVLVLTASTTKYYDNKYNIDSNIIENLKLEKQNYVTIDRMPKDLKRAVILMEDKRFYKHGGYDVKAITRALIADIKARKIVQGGSTITQQLAKNLFLSEDQSLKRKIDELFLSIKLEKVYSKEEILEMYLNIIYYGDGAYGVQEASNKFFNKNIWELSIEECAMLAGIPQAPSLYNPKDNLEKAKSRQRFVLKLLDKNKDMVISRVVNMNFVEA</sequence>
<dbReference type="Gene3D" id="1.10.3810.10">
    <property type="entry name" value="Biosynthetic peptidoglycan transglycosylase-like"/>
    <property type="match status" value="1"/>
</dbReference>
<comment type="caution">
    <text evidence="17">The sequence shown here is derived from an EMBL/GenBank/DDBJ whole genome shotgun (WGS) entry which is preliminary data.</text>
</comment>
<comment type="subcellular location">
    <subcellularLocation>
        <location evidence="1">Cell membrane</location>
        <topology evidence="1">Single-pass type II membrane protein</topology>
    </subcellularLocation>
</comment>
<feature type="domain" description="Glycosyl transferase family 51" evidence="16">
    <location>
        <begin position="35"/>
        <end position="207"/>
    </location>
</feature>
<evidence type="ECO:0000256" key="15">
    <source>
        <dbReference type="ARBA" id="ARBA00049902"/>
    </source>
</evidence>
<dbReference type="InterPro" id="IPR023346">
    <property type="entry name" value="Lysozyme-like_dom_sf"/>
</dbReference>
<evidence type="ECO:0000313" key="18">
    <source>
        <dbReference type="Proteomes" id="UP000736583"/>
    </source>
</evidence>
<evidence type="ECO:0000256" key="10">
    <source>
        <dbReference type="ARBA" id="ARBA00022989"/>
    </source>
</evidence>
<evidence type="ECO:0000256" key="5">
    <source>
        <dbReference type="ARBA" id="ARBA00022679"/>
    </source>
</evidence>
<organism evidence="17 18">
    <name type="scientific">Clostridium simiarum</name>
    <dbReference type="NCBI Taxonomy" id="2841506"/>
    <lineage>
        <taxon>Bacteria</taxon>
        <taxon>Bacillati</taxon>
        <taxon>Bacillota</taxon>
        <taxon>Clostridia</taxon>
        <taxon>Eubacteriales</taxon>
        <taxon>Clostridiaceae</taxon>
        <taxon>Clostridium</taxon>
    </lineage>
</organism>